<evidence type="ECO:0000313" key="3">
    <source>
        <dbReference type="WBParaSite" id="TCNE_0001290901-mRNA-1"/>
    </source>
</evidence>
<protein>
    <submittedName>
        <fullName evidence="3">Biotin carboxylation domain-containing protein</fullName>
    </submittedName>
</protein>
<accession>A0A183UWN9</accession>
<dbReference type="AlphaFoldDB" id="A0A183UWN9"/>
<gene>
    <name evidence="1" type="ORF">TCNE_LOCUS12909</name>
</gene>
<evidence type="ECO:0000313" key="2">
    <source>
        <dbReference type="Proteomes" id="UP000050794"/>
    </source>
</evidence>
<keyword evidence="2" id="KW-1185">Reference proteome</keyword>
<proteinExistence type="predicted"/>
<reference evidence="3" key="1">
    <citation type="submission" date="2016-06" db="UniProtKB">
        <authorList>
            <consortium name="WormBaseParasite"/>
        </authorList>
    </citation>
    <scope>IDENTIFICATION</scope>
</reference>
<sequence>MHLMVKLRFGDDLPGVAALGGCMIPGEGPADDEATICCIGRPATGCSWAGANKEDAIATATDALQLF</sequence>
<dbReference type="Proteomes" id="UP000050794">
    <property type="component" value="Unassembled WGS sequence"/>
</dbReference>
<evidence type="ECO:0000313" key="1">
    <source>
        <dbReference type="EMBL" id="VDM44230.1"/>
    </source>
</evidence>
<dbReference type="WBParaSite" id="TCNE_0001290901-mRNA-1">
    <property type="protein sequence ID" value="TCNE_0001290901-mRNA-1"/>
    <property type="gene ID" value="TCNE_0001290901"/>
</dbReference>
<organism evidence="2 3">
    <name type="scientific">Toxocara canis</name>
    <name type="common">Canine roundworm</name>
    <dbReference type="NCBI Taxonomy" id="6265"/>
    <lineage>
        <taxon>Eukaryota</taxon>
        <taxon>Metazoa</taxon>
        <taxon>Ecdysozoa</taxon>
        <taxon>Nematoda</taxon>
        <taxon>Chromadorea</taxon>
        <taxon>Rhabditida</taxon>
        <taxon>Spirurina</taxon>
        <taxon>Ascaridomorpha</taxon>
        <taxon>Ascaridoidea</taxon>
        <taxon>Toxocaridae</taxon>
        <taxon>Toxocara</taxon>
    </lineage>
</organism>
<dbReference type="EMBL" id="UYWY01021477">
    <property type="protein sequence ID" value="VDM44230.1"/>
    <property type="molecule type" value="Genomic_DNA"/>
</dbReference>
<name>A0A183UWN9_TOXCA</name>
<reference evidence="1 2" key="2">
    <citation type="submission" date="2018-11" db="EMBL/GenBank/DDBJ databases">
        <authorList>
            <consortium name="Pathogen Informatics"/>
        </authorList>
    </citation>
    <scope>NUCLEOTIDE SEQUENCE [LARGE SCALE GENOMIC DNA]</scope>
</reference>